<feature type="domain" description="FAD-binding FR-type" evidence="3">
    <location>
        <begin position="97"/>
        <end position="197"/>
    </location>
</feature>
<dbReference type="InterPro" id="IPR001433">
    <property type="entry name" value="OxRdtase_FAD/NAD-bd"/>
</dbReference>
<dbReference type="PANTHER" id="PTHR47354:SF5">
    <property type="entry name" value="PROTEIN RFBI"/>
    <property type="match status" value="1"/>
</dbReference>
<accession>A0A0T9NJB1</accession>
<dbReference type="AlphaFoldDB" id="A0A0T9NJB1"/>
<dbReference type="Gene3D" id="2.40.30.10">
    <property type="entry name" value="Translation factors"/>
    <property type="match status" value="1"/>
</dbReference>
<keyword evidence="4" id="KW-0560">Oxidoreductase</keyword>
<comment type="cofactor">
    <cofactor evidence="1">
        <name>[2Fe-2S] cluster</name>
        <dbReference type="ChEBI" id="CHEBI:190135"/>
    </cofactor>
</comment>
<gene>
    <name evidence="4" type="primary">ascD</name>
    <name evidence="4" type="ORF">ERS008472_00679</name>
</gene>
<dbReference type="EMBL" id="CQAW01000002">
    <property type="protein sequence ID" value="CNH14538.1"/>
    <property type="molecule type" value="Genomic_DNA"/>
</dbReference>
<dbReference type="PROSITE" id="PS00197">
    <property type="entry name" value="2FE2S_FER_1"/>
    <property type="match status" value="1"/>
</dbReference>
<dbReference type="SUPFAM" id="SSF54292">
    <property type="entry name" value="2Fe-2S ferredoxin-like"/>
    <property type="match status" value="1"/>
</dbReference>
<dbReference type="Pfam" id="PF00111">
    <property type="entry name" value="Fer2"/>
    <property type="match status" value="1"/>
</dbReference>
<dbReference type="PANTHER" id="PTHR47354">
    <property type="entry name" value="NADH OXIDOREDUCTASE HCR"/>
    <property type="match status" value="1"/>
</dbReference>
<dbReference type="InterPro" id="IPR017927">
    <property type="entry name" value="FAD-bd_FR_type"/>
</dbReference>
<sequence>MVSVKLHNGQTFSSDLGTSLLDSAKAAGITLEYSCRSGRCGVCKTTVLSGDTEAHREETSLTTEEVAAGIILTCCRHAISDVEIDAEDIGALGDVEVKTLPCRIDAITRLTDNVVEVILRVPPASKLHYLPGQYLDVIGDGGLRRSYSIANAPRADGKLELQIREVKQGAMSNYWFGSAKPNDLLRLEGPLGTFCLRDKDVSTIVFLATGTGIAPVKAMLEQLLNNPDLTENKRILIYWGGRTVGDIYWIPQIERLNAVFIPVLSRASAGWQGRTGYVQTVLLDDGFDLTQAVVYACGSENMIHSAREALTIAGLPVKHFYSDAFVSSN</sequence>
<feature type="domain" description="2Fe-2S ferredoxin-type" evidence="2">
    <location>
        <begin position="1"/>
        <end position="90"/>
    </location>
</feature>
<dbReference type="Pfam" id="PF00175">
    <property type="entry name" value="NAD_binding_1"/>
    <property type="match status" value="1"/>
</dbReference>
<dbReference type="InterPro" id="IPR039261">
    <property type="entry name" value="FNR_nucleotide-bd"/>
</dbReference>
<dbReference type="InterPro" id="IPR050415">
    <property type="entry name" value="MRET"/>
</dbReference>
<proteinExistence type="predicted"/>
<dbReference type="Pfam" id="PF00970">
    <property type="entry name" value="FAD_binding_6"/>
    <property type="match status" value="1"/>
</dbReference>
<dbReference type="GO" id="GO:0016491">
    <property type="term" value="F:oxidoreductase activity"/>
    <property type="evidence" value="ECO:0007669"/>
    <property type="project" value="UniProtKB-KW"/>
</dbReference>
<dbReference type="PRINTS" id="PR00410">
    <property type="entry name" value="PHEHYDRXLASE"/>
</dbReference>
<evidence type="ECO:0000256" key="1">
    <source>
        <dbReference type="ARBA" id="ARBA00034078"/>
    </source>
</evidence>
<dbReference type="EC" id="1.17.1.-" evidence="4"/>
<organism evidence="4 5">
    <name type="scientific">Yersinia thracica</name>
    <dbReference type="NCBI Taxonomy" id="2890319"/>
    <lineage>
        <taxon>Bacteria</taxon>
        <taxon>Pseudomonadati</taxon>
        <taxon>Pseudomonadota</taxon>
        <taxon>Gammaproteobacteria</taxon>
        <taxon>Enterobacterales</taxon>
        <taxon>Yersiniaceae</taxon>
        <taxon>Yersinia</taxon>
    </lineage>
</organism>
<dbReference type="InterPro" id="IPR001709">
    <property type="entry name" value="Flavoprot_Pyr_Nucl_cyt_Rdtase"/>
</dbReference>
<dbReference type="InterPro" id="IPR017938">
    <property type="entry name" value="Riboflavin_synthase-like_b-brl"/>
</dbReference>
<dbReference type="InterPro" id="IPR006058">
    <property type="entry name" value="2Fe2S_fd_BS"/>
</dbReference>
<dbReference type="CDD" id="cd00207">
    <property type="entry name" value="fer2"/>
    <property type="match status" value="1"/>
</dbReference>
<dbReference type="PROSITE" id="PS51384">
    <property type="entry name" value="FAD_FR"/>
    <property type="match status" value="1"/>
</dbReference>
<dbReference type="Proteomes" id="UP000041882">
    <property type="component" value="Unassembled WGS sequence"/>
</dbReference>
<dbReference type="SUPFAM" id="SSF52343">
    <property type="entry name" value="Ferredoxin reductase-like, C-terminal NADP-linked domain"/>
    <property type="match status" value="1"/>
</dbReference>
<dbReference type="PRINTS" id="PR00371">
    <property type="entry name" value="FPNCR"/>
</dbReference>
<evidence type="ECO:0000259" key="2">
    <source>
        <dbReference type="PROSITE" id="PS51085"/>
    </source>
</evidence>
<dbReference type="InterPro" id="IPR012675">
    <property type="entry name" value="Beta-grasp_dom_sf"/>
</dbReference>
<evidence type="ECO:0000313" key="4">
    <source>
        <dbReference type="EMBL" id="CNH14538.1"/>
    </source>
</evidence>
<dbReference type="RefSeq" id="WP_050112629.1">
    <property type="nucleotide sequence ID" value="NZ_CABHXQ010000064.1"/>
</dbReference>
<protein>
    <submittedName>
        <fullName evidence="4">CDP-6-deoxy-delta-3,4-glucoseen reductase</fullName>
        <ecNumber evidence="4">1.17.1.-</ecNumber>
    </submittedName>
</protein>
<dbReference type="Gene3D" id="3.40.50.80">
    <property type="entry name" value="Nucleotide-binding domain of ferredoxin-NADP reductase (FNR) module"/>
    <property type="match status" value="1"/>
</dbReference>
<dbReference type="PROSITE" id="PS51085">
    <property type="entry name" value="2FE2S_FER_2"/>
    <property type="match status" value="1"/>
</dbReference>
<dbReference type="SUPFAM" id="SSF63380">
    <property type="entry name" value="Riboflavin synthase domain-like"/>
    <property type="match status" value="1"/>
</dbReference>
<evidence type="ECO:0000313" key="5">
    <source>
        <dbReference type="Proteomes" id="UP000041882"/>
    </source>
</evidence>
<evidence type="ECO:0000259" key="3">
    <source>
        <dbReference type="PROSITE" id="PS51384"/>
    </source>
</evidence>
<keyword evidence="5" id="KW-1185">Reference proteome</keyword>
<dbReference type="Gene3D" id="3.10.20.30">
    <property type="match status" value="1"/>
</dbReference>
<reference evidence="5" key="1">
    <citation type="submission" date="2015-03" db="EMBL/GenBank/DDBJ databases">
        <authorList>
            <consortium name="Pathogen Informatics"/>
            <person name="Murphy D."/>
        </authorList>
    </citation>
    <scope>NUCLEOTIDE SEQUENCE [LARGE SCALE GENOMIC DNA]</scope>
    <source>
        <strain evidence="5">IP6945</strain>
    </source>
</reference>
<dbReference type="InterPro" id="IPR001041">
    <property type="entry name" value="2Fe-2S_ferredoxin-type"/>
</dbReference>
<dbReference type="CDD" id="cd06189">
    <property type="entry name" value="flavin_oxioreductase"/>
    <property type="match status" value="1"/>
</dbReference>
<dbReference type="InterPro" id="IPR008333">
    <property type="entry name" value="Cbr1-like_FAD-bd_dom"/>
</dbReference>
<dbReference type="GO" id="GO:0051537">
    <property type="term" value="F:2 iron, 2 sulfur cluster binding"/>
    <property type="evidence" value="ECO:0007669"/>
    <property type="project" value="InterPro"/>
</dbReference>
<dbReference type="InterPro" id="IPR036010">
    <property type="entry name" value="2Fe-2S_ferredoxin-like_sf"/>
</dbReference>
<name>A0A0T9NJB1_9GAMM</name>